<dbReference type="EMBL" id="JAOYFB010000056">
    <property type="protein sequence ID" value="KAK4045731.1"/>
    <property type="molecule type" value="Genomic_DNA"/>
</dbReference>
<reference evidence="1 2" key="1">
    <citation type="journal article" date="2023" name="Nucleic Acids Res.">
        <title>The hologenome of Daphnia magna reveals possible DNA methylation and microbiome-mediated evolution of the host genome.</title>
        <authorList>
            <person name="Chaturvedi A."/>
            <person name="Li X."/>
            <person name="Dhandapani V."/>
            <person name="Marshall H."/>
            <person name="Kissane S."/>
            <person name="Cuenca-Cambronero M."/>
            <person name="Asole G."/>
            <person name="Calvet F."/>
            <person name="Ruiz-Romero M."/>
            <person name="Marangio P."/>
            <person name="Guigo R."/>
            <person name="Rago D."/>
            <person name="Mirbahai L."/>
            <person name="Eastwood N."/>
            <person name="Colbourne J.K."/>
            <person name="Zhou J."/>
            <person name="Mallon E."/>
            <person name="Orsini L."/>
        </authorList>
    </citation>
    <scope>NUCLEOTIDE SEQUENCE [LARGE SCALE GENOMIC DNA]</scope>
    <source>
        <strain evidence="1">LRV0_1</strain>
    </source>
</reference>
<name>A0ABR0BAW8_9CRUS</name>
<keyword evidence="2" id="KW-1185">Reference proteome</keyword>
<accession>A0ABR0BAW8</accession>
<evidence type="ECO:0000313" key="1">
    <source>
        <dbReference type="EMBL" id="KAK4045731.1"/>
    </source>
</evidence>
<gene>
    <name evidence="1" type="ORF">OUZ56_033613</name>
</gene>
<comment type="caution">
    <text evidence="1">The sequence shown here is derived from an EMBL/GenBank/DDBJ whole genome shotgun (WGS) entry which is preliminary data.</text>
</comment>
<feature type="non-terminal residue" evidence="1">
    <location>
        <position position="338"/>
    </location>
</feature>
<evidence type="ECO:0008006" key="3">
    <source>
        <dbReference type="Google" id="ProtNLM"/>
    </source>
</evidence>
<proteinExistence type="predicted"/>
<protein>
    <recommendedName>
        <fullName evidence="3">Peptidase A2 domain-containing protein</fullName>
    </recommendedName>
</protein>
<dbReference type="Proteomes" id="UP001234178">
    <property type="component" value="Unassembled WGS sequence"/>
</dbReference>
<organism evidence="1 2">
    <name type="scientific">Daphnia magna</name>
    <dbReference type="NCBI Taxonomy" id="35525"/>
    <lineage>
        <taxon>Eukaryota</taxon>
        <taxon>Metazoa</taxon>
        <taxon>Ecdysozoa</taxon>
        <taxon>Arthropoda</taxon>
        <taxon>Crustacea</taxon>
        <taxon>Branchiopoda</taxon>
        <taxon>Diplostraca</taxon>
        <taxon>Cladocera</taxon>
        <taxon>Anomopoda</taxon>
        <taxon>Daphniidae</taxon>
        <taxon>Daphnia</taxon>
    </lineage>
</organism>
<evidence type="ECO:0000313" key="2">
    <source>
        <dbReference type="Proteomes" id="UP001234178"/>
    </source>
</evidence>
<sequence>MNSGSHFILLYLGRRNSRPIRGFGKGEIDISPSEASTKTEMADNAALIAALQGFTTAVATDAAARQNQMTQLFQVIGGQQQNHAALQAVVAAPPITHVMRPFTVSVNALPHFLGNVDEDAQGFVNQLTRYPVVHALVARCTREVHHRDFVTSAIKTDILPMTAQQKMMWLPSNGNGALERLCFFFNRPGLPLIKVWNEKVGEVIALVDSGASVRAVRLSVVRKLLDPNRKTNKTKLRGVDNRVVQVEEEKVSVCDEKEKRKVVDLVQVGVEREEEKYEEKEEFIIGNDLCDYVAVAEQSSLRRRGLMTVQVQTVRQTIPPNSLVFVKGILSCEVSGTG</sequence>